<dbReference type="Gene3D" id="3.40.50.2300">
    <property type="match status" value="1"/>
</dbReference>
<evidence type="ECO:0000256" key="2">
    <source>
        <dbReference type="ARBA" id="ARBA00023012"/>
    </source>
</evidence>
<dbReference type="EMBL" id="FORX01000002">
    <property type="protein sequence ID" value="SFJ30075.1"/>
    <property type="molecule type" value="Genomic_DNA"/>
</dbReference>
<reference evidence="6" key="1">
    <citation type="submission" date="2016-10" db="EMBL/GenBank/DDBJ databases">
        <authorList>
            <person name="Varghese N."/>
            <person name="Submissions S."/>
        </authorList>
    </citation>
    <scope>NUCLEOTIDE SEQUENCE [LARGE SCALE GENOMIC DNA]</scope>
    <source>
        <strain evidence="6">DSM 5918</strain>
    </source>
</reference>
<evidence type="ECO:0000256" key="3">
    <source>
        <dbReference type="PROSITE-ProRule" id="PRU00169"/>
    </source>
</evidence>
<dbReference type="RefSeq" id="WP_245751016.1">
    <property type="nucleotide sequence ID" value="NZ_FORX01000002.1"/>
</dbReference>
<sequence length="137" mass="15031">MTERNNSQIVTVHAGPSVLVVDDEQDFVETLVKRMERRGFKVAGVGGGQEALLLLGKEHFDVVILDVMMPGIDGIETLREIKLAWPKIQVILLSGHGGEEMGLRGMAYGAYSYLLKPVALKTIVETTYTAFEEAGVR</sequence>
<keyword evidence="2" id="KW-0902">Two-component regulatory system</keyword>
<keyword evidence="1 3" id="KW-0597">Phosphoprotein</keyword>
<evidence type="ECO:0000256" key="1">
    <source>
        <dbReference type="ARBA" id="ARBA00022553"/>
    </source>
</evidence>
<feature type="domain" description="Response regulatory" evidence="4">
    <location>
        <begin position="17"/>
        <end position="131"/>
    </location>
</feature>
<dbReference type="InterPro" id="IPR001789">
    <property type="entry name" value="Sig_transdc_resp-reg_receiver"/>
</dbReference>
<dbReference type="AlphaFoldDB" id="A0A1I3Q8U9"/>
<dbReference type="SMART" id="SM00448">
    <property type="entry name" value="REC"/>
    <property type="match status" value="1"/>
</dbReference>
<evidence type="ECO:0000259" key="4">
    <source>
        <dbReference type="PROSITE" id="PS50110"/>
    </source>
</evidence>
<dbReference type="Pfam" id="PF00072">
    <property type="entry name" value="Response_reg"/>
    <property type="match status" value="1"/>
</dbReference>
<dbReference type="GO" id="GO:0000160">
    <property type="term" value="P:phosphorelay signal transduction system"/>
    <property type="evidence" value="ECO:0007669"/>
    <property type="project" value="UniProtKB-KW"/>
</dbReference>
<dbReference type="InterPro" id="IPR050595">
    <property type="entry name" value="Bact_response_regulator"/>
</dbReference>
<dbReference type="SUPFAM" id="SSF52172">
    <property type="entry name" value="CheY-like"/>
    <property type="match status" value="1"/>
</dbReference>
<evidence type="ECO:0000313" key="5">
    <source>
        <dbReference type="EMBL" id="SFJ30075.1"/>
    </source>
</evidence>
<dbReference type="STRING" id="52560.SAMN04488082_102250"/>
<dbReference type="InterPro" id="IPR011006">
    <property type="entry name" value="CheY-like_superfamily"/>
</dbReference>
<accession>A0A1I3Q8U9</accession>
<proteinExistence type="predicted"/>
<gene>
    <name evidence="5" type="ORF">SAMN04488082_102250</name>
</gene>
<dbReference type="Proteomes" id="UP000198635">
    <property type="component" value="Unassembled WGS sequence"/>
</dbReference>
<dbReference type="PANTHER" id="PTHR44591:SF14">
    <property type="entry name" value="PROTEIN PILG"/>
    <property type="match status" value="1"/>
</dbReference>
<organism evidence="5 6">
    <name type="scientific">Desulfomicrobium apsheronum</name>
    <dbReference type="NCBI Taxonomy" id="52560"/>
    <lineage>
        <taxon>Bacteria</taxon>
        <taxon>Pseudomonadati</taxon>
        <taxon>Thermodesulfobacteriota</taxon>
        <taxon>Desulfovibrionia</taxon>
        <taxon>Desulfovibrionales</taxon>
        <taxon>Desulfomicrobiaceae</taxon>
        <taxon>Desulfomicrobium</taxon>
    </lineage>
</organism>
<dbReference type="CDD" id="cd00156">
    <property type="entry name" value="REC"/>
    <property type="match status" value="1"/>
</dbReference>
<dbReference type="PANTHER" id="PTHR44591">
    <property type="entry name" value="STRESS RESPONSE REGULATOR PROTEIN 1"/>
    <property type="match status" value="1"/>
</dbReference>
<dbReference type="PROSITE" id="PS50110">
    <property type="entry name" value="RESPONSE_REGULATORY"/>
    <property type="match status" value="1"/>
</dbReference>
<keyword evidence="6" id="KW-1185">Reference proteome</keyword>
<protein>
    <submittedName>
        <fullName evidence="5">Response regulator receiver domain-containing protein</fullName>
    </submittedName>
</protein>
<evidence type="ECO:0000313" key="6">
    <source>
        <dbReference type="Proteomes" id="UP000198635"/>
    </source>
</evidence>
<name>A0A1I3Q8U9_9BACT</name>
<feature type="modified residue" description="4-aspartylphosphate" evidence="3">
    <location>
        <position position="66"/>
    </location>
</feature>